<keyword evidence="2" id="KW-0732">Signal</keyword>
<sequence>MRQRSARLLLSLVLLAASTAAARADARFAAGATPPPGGEPGQLCRAAVAAVEREAGLPPRLLAAMARVETGRRDPDTGRFHPWPWTINAEGRGSFFPTKAAAIAAVQALQAQGVRSIDVGCMQINLRHHAKAFASLEEAFDPLANARYAARFLRDLQATRGDWMRSASHYHSQTPELAEAYRARIAAALEAEQAVPPSAGPPPMLAAAAHAAAPTTPRPLAAAPVPPPAFAGAGGGFMLSNRAERAAVLPAPAGANTGANGGGGRGLDAYRSVPIPVAGRGPTMLAPAATARAPASTAFAWLR</sequence>
<dbReference type="CDD" id="cd13400">
    <property type="entry name" value="LT_IagB-like"/>
    <property type="match status" value="1"/>
</dbReference>
<dbReference type="Gene3D" id="1.10.530.10">
    <property type="match status" value="1"/>
</dbReference>
<evidence type="ECO:0008006" key="5">
    <source>
        <dbReference type="Google" id="ProtNLM"/>
    </source>
</evidence>
<protein>
    <recommendedName>
        <fullName evidence="5">Lytic transglycosylase domain-containing protein</fullName>
    </recommendedName>
</protein>
<feature type="region of interest" description="Disordered" evidence="1">
    <location>
        <begin position="193"/>
        <end position="212"/>
    </location>
</feature>
<organism evidence="3 4">
    <name type="scientific">Craurococcus roseus</name>
    <dbReference type="NCBI Taxonomy" id="77585"/>
    <lineage>
        <taxon>Bacteria</taxon>
        <taxon>Pseudomonadati</taxon>
        <taxon>Pseudomonadota</taxon>
        <taxon>Alphaproteobacteria</taxon>
        <taxon>Acetobacterales</taxon>
        <taxon>Acetobacteraceae</taxon>
        <taxon>Craurococcus</taxon>
    </lineage>
</organism>
<dbReference type="RefSeq" id="WP_343897656.1">
    <property type="nucleotide sequence ID" value="NZ_BAAAFZ010000080.1"/>
</dbReference>
<keyword evidence="4" id="KW-1185">Reference proteome</keyword>
<gene>
    <name evidence="3" type="ORF">GCM10009416_44850</name>
</gene>
<dbReference type="InterPro" id="IPR023346">
    <property type="entry name" value="Lysozyme-like_dom_sf"/>
</dbReference>
<feature type="chain" id="PRO_5046105957" description="Lytic transglycosylase domain-containing protein" evidence="2">
    <location>
        <begin position="23"/>
        <end position="303"/>
    </location>
</feature>
<reference evidence="4" key="1">
    <citation type="journal article" date="2019" name="Int. J. Syst. Evol. Microbiol.">
        <title>The Global Catalogue of Microorganisms (GCM) 10K type strain sequencing project: providing services to taxonomists for standard genome sequencing and annotation.</title>
        <authorList>
            <consortium name="The Broad Institute Genomics Platform"/>
            <consortium name="The Broad Institute Genome Sequencing Center for Infectious Disease"/>
            <person name="Wu L."/>
            <person name="Ma J."/>
        </authorList>
    </citation>
    <scope>NUCLEOTIDE SEQUENCE [LARGE SCALE GENOMIC DNA]</scope>
    <source>
        <strain evidence="4">JCM 9933</strain>
    </source>
</reference>
<dbReference type="Proteomes" id="UP001501588">
    <property type="component" value="Unassembled WGS sequence"/>
</dbReference>
<accession>A0ABP3R7B9</accession>
<evidence type="ECO:0000256" key="2">
    <source>
        <dbReference type="SAM" id="SignalP"/>
    </source>
</evidence>
<evidence type="ECO:0000313" key="3">
    <source>
        <dbReference type="EMBL" id="GAA0602031.1"/>
    </source>
</evidence>
<evidence type="ECO:0000313" key="4">
    <source>
        <dbReference type="Proteomes" id="UP001501588"/>
    </source>
</evidence>
<name>A0ABP3R7B9_9PROT</name>
<evidence type="ECO:0000256" key="1">
    <source>
        <dbReference type="SAM" id="MobiDB-lite"/>
    </source>
</evidence>
<comment type="caution">
    <text evidence="3">The sequence shown here is derived from an EMBL/GenBank/DDBJ whole genome shotgun (WGS) entry which is preliminary data.</text>
</comment>
<dbReference type="EMBL" id="BAAAFZ010000080">
    <property type="protein sequence ID" value="GAA0602031.1"/>
    <property type="molecule type" value="Genomic_DNA"/>
</dbReference>
<dbReference type="SUPFAM" id="SSF53955">
    <property type="entry name" value="Lysozyme-like"/>
    <property type="match status" value="1"/>
</dbReference>
<feature type="signal peptide" evidence="2">
    <location>
        <begin position="1"/>
        <end position="22"/>
    </location>
</feature>
<proteinExistence type="predicted"/>